<dbReference type="Proteomes" id="UP000095280">
    <property type="component" value="Unplaced"/>
</dbReference>
<dbReference type="WBParaSite" id="snap_masked-unitig_35938-processed-gene-0.0-mRNA-1">
    <property type="protein sequence ID" value="snap_masked-unitig_35938-processed-gene-0.0-mRNA-1"/>
    <property type="gene ID" value="snap_masked-unitig_35938-processed-gene-0.0"/>
</dbReference>
<evidence type="ECO:0000313" key="4">
    <source>
        <dbReference type="WBParaSite" id="snap_masked-unitig_35938-processed-gene-0.0-mRNA-1"/>
    </source>
</evidence>
<feature type="compositionally biased region" description="Basic residues" evidence="2">
    <location>
        <begin position="119"/>
        <end position="136"/>
    </location>
</feature>
<proteinExistence type="predicted"/>
<evidence type="ECO:0000256" key="1">
    <source>
        <dbReference type="SAM" id="Coils"/>
    </source>
</evidence>
<evidence type="ECO:0000256" key="2">
    <source>
        <dbReference type="SAM" id="MobiDB-lite"/>
    </source>
</evidence>
<organism evidence="3 4">
    <name type="scientific">Macrostomum lignano</name>
    <dbReference type="NCBI Taxonomy" id="282301"/>
    <lineage>
        <taxon>Eukaryota</taxon>
        <taxon>Metazoa</taxon>
        <taxon>Spiralia</taxon>
        <taxon>Lophotrochozoa</taxon>
        <taxon>Platyhelminthes</taxon>
        <taxon>Rhabditophora</taxon>
        <taxon>Macrostomorpha</taxon>
        <taxon>Macrostomida</taxon>
        <taxon>Macrostomidae</taxon>
        <taxon>Macrostomum</taxon>
    </lineage>
</organism>
<keyword evidence="3" id="KW-1185">Reference proteome</keyword>
<feature type="region of interest" description="Disordered" evidence="2">
    <location>
        <begin position="503"/>
        <end position="571"/>
    </location>
</feature>
<feature type="compositionally biased region" description="Low complexity" evidence="2">
    <location>
        <begin position="101"/>
        <end position="112"/>
    </location>
</feature>
<sequence>VSVTRWSQRGRGDWRRWARGGQPAGFWGLQAVTIAHGQRSSSSVEQSGVERAAAAGAAGEHSEQLAETSDQLTLMQAANTQLELEGEQLRERAQSRSLGSISGAGRAEADAAAIDERRLHRQRTQRRRQWPRQARRRSVDCPRRIAASWTRSGKAHERQATLLHFPYLTPAAPANSNFQLESLRKEHEAGDRKEGGSVQTGAGNPGEQDSRHLLELERHHEARISDMSRRFEEMKASLSEKLVVMQSECNELRSRERWREDAIEREAGHKTAGEKNIPCTSCAFLQSCCTSCSSLALLQSLHFLRSLHILLHFLRSLHSLQSLHFLHSLHFPATSCCCNQGPVVDIDTAPLAGRIGRTAWRMREDSGSRDAVRMATVALLPAAPCPSSSTLACFNPLSKIATLPMLYTGLFGVRVAISAYKDLPDEIDSLKTVLELKQREIAELRSEKAELQEKLGSSLADEKHQQLMRKFDRQESRAKTRLSMNYDEPQVLQDGRRCNCSGSRHLNSALSRGPHAAPTAGQSSRQRVMNRAVAATRGRGLQHDSSKRKPIALHRGRGAARGRQSSEQLAF</sequence>
<feature type="region of interest" description="Disordered" evidence="2">
    <location>
        <begin position="38"/>
        <end position="69"/>
    </location>
</feature>
<accession>A0A1I8JQZ0</accession>
<reference evidence="4" key="1">
    <citation type="submission" date="2016-11" db="UniProtKB">
        <authorList>
            <consortium name="WormBaseParasite"/>
        </authorList>
    </citation>
    <scope>IDENTIFICATION</scope>
</reference>
<keyword evidence="1" id="KW-0175">Coiled coil</keyword>
<name>A0A1I8JQZ0_9PLAT</name>
<evidence type="ECO:0000313" key="3">
    <source>
        <dbReference type="Proteomes" id="UP000095280"/>
    </source>
</evidence>
<feature type="compositionally biased region" description="Basic and acidic residues" evidence="2">
    <location>
        <begin position="185"/>
        <end position="195"/>
    </location>
</feature>
<protein>
    <submittedName>
        <fullName evidence="4">Cep57_CLD domain-containing protein</fullName>
    </submittedName>
</protein>
<feature type="coiled-coil region" evidence="1">
    <location>
        <begin position="427"/>
        <end position="461"/>
    </location>
</feature>
<feature type="compositionally biased region" description="Basic residues" evidence="2">
    <location>
        <begin position="548"/>
        <end position="560"/>
    </location>
</feature>
<feature type="region of interest" description="Disordered" evidence="2">
    <location>
        <begin position="90"/>
        <end position="139"/>
    </location>
</feature>
<dbReference type="AlphaFoldDB" id="A0A1I8JQZ0"/>
<feature type="region of interest" description="Disordered" evidence="2">
    <location>
        <begin position="185"/>
        <end position="210"/>
    </location>
</feature>